<keyword evidence="2" id="KW-1185">Reference proteome</keyword>
<sequence length="132" mass="15155">MIRTDPLSSQWGAVGTRRRVVFRDGDTALEQIDHLEAGSQFRYVVWNSTNDGRRAVRYAVGEFRVSPTATGAHLVWTYRFRGRGWPTDRFLRRFVERDYRPFMRAAMERMRLEATRDLGRAADALSSSAGPG</sequence>
<organism evidence="1 2">
    <name type="scientific">Nannocystis radixulma</name>
    <dbReference type="NCBI Taxonomy" id="2995305"/>
    <lineage>
        <taxon>Bacteria</taxon>
        <taxon>Pseudomonadati</taxon>
        <taxon>Myxococcota</taxon>
        <taxon>Polyangia</taxon>
        <taxon>Nannocystales</taxon>
        <taxon>Nannocystaceae</taxon>
        <taxon>Nannocystis</taxon>
    </lineage>
</organism>
<evidence type="ECO:0000313" key="2">
    <source>
        <dbReference type="Proteomes" id="UP001217838"/>
    </source>
</evidence>
<proteinExistence type="predicted"/>
<comment type="caution">
    <text evidence="1">The sequence shown here is derived from an EMBL/GenBank/DDBJ whole genome shotgun (WGS) entry which is preliminary data.</text>
</comment>
<dbReference type="RefSeq" id="WP_272003722.1">
    <property type="nucleotide sequence ID" value="NZ_JAQNDN010000019.1"/>
</dbReference>
<gene>
    <name evidence="1" type="ORF">POL58_31280</name>
</gene>
<name>A0ABT5BDP8_9BACT</name>
<dbReference type="EMBL" id="JAQNDN010000019">
    <property type="protein sequence ID" value="MDC0672272.1"/>
    <property type="molecule type" value="Genomic_DNA"/>
</dbReference>
<dbReference type="InterPro" id="IPR019587">
    <property type="entry name" value="Polyketide_cyclase/dehydratase"/>
</dbReference>
<evidence type="ECO:0000313" key="1">
    <source>
        <dbReference type="EMBL" id="MDC0672272.1"/>
    </source>
</evidence>
<dbReference type="InterPro" id="IPR023393">
    <property type="entry name" value="START-like_dom_sf"/>
</dbReference>
<dbReference type="Gene3D" id="3.30.530.20">
    <property type="match status" value="1"/>
</dbReference>
<dbReference type="Pfam" id="PF10604">
    <property type="entry name" value="Polyketide_cyc2"/>
    <property type="match status" value="1"/>
</dbReference>
<protein>
    <submittedName>
        <fullName evidence="1">SRPBCC family protein</fullName>
    </submittedName>
</protein>
<dbReference type="SUPFAM" id="SSF55961">
    <property type="entry name" value="Bet v1-like"/>
    <property type="match status" value="1"/>
</dbReference>
<accession>A0ABT5BDP8</accession>
<dbReference type="Proteomes" id="UP001217838">
    <property type="component" value="Unassembled WGS sequence"/>
</dbReference>
<reference evidence="1 2" key="1">
    <citation type="submission" date="2022-11" db="EMBL/GenBank/DDBJ databases">
        <title>Minimal conservation of predation-associated metabolite biosynthetic gene clusters underscores biosynthetic potential of Myxococcota including descriptions for ten novel species: Archangium lansinium sp. nov., Myxococcus landrumus sp. nov., Nannocystis bai.</title>
        <authorList>
            <person name="Ahearne A."/>
            <person name="Stevens C."/>
            <person name="Dowd S."/>
        </authorList>
    </citation>
    <scope>NUCLEOTIDE SEQUENCE [LARGE SCALE GENOMIC DNA]</scope>
    <source>
        <strain evidence="1 2">NCELM</strain>
    </source>
</reference>